<protein>
    <submittedName>
        <fullName evidence="1">Uncharacterized protein</fullName>
    </submittedName>
</protein>
<comment type="caution">
    <text evidence="1">The sequence shown here is derived from an EMBL/GenBank/DDBJ whole genome shotgun (WGS) entry which is preliminary data.</text>
</comment>
<dbReference type="EMBL" id="BLBC01000031">
    <property type="protein sequence ID" value="GET47139.1"/>
    <property type="molecule type" value="Genomic_DNA"/>
</dbReference>
<dbReference type="AlphaFoldDB" id="A0A5M4BC43"/>
<accession>A0A5M4BC43</accession>
<organism evidence="1 2">
    <name type="scientific">Capnocytophaga felis</name>
    <dbReference type="NCBI Taxonomy" id="2267611"/>
    <lineage>
        <taxon>Bacteria</taxon>
        <taxon>Pseudomonadati</taxon>
        <taxon>Bacteroidota</taxon>
        <taxon>Flavobacteriia</taxon>
        <taxon>Flavobacteriales</taxon>
        <taxon>Flavobacteriaceae</taxon>
        <taxon>Capnocytophaga</taxon>
    </lineage>
</organism>
<name>A0A5M4BC43_9FLAO</name>
<evidence type="ECO:0000313" key="1">
    <source>
        <dbReference type="EMBL" id="GET47139.1"/>
    </source>
</evidence>
<evidence type="ECO:0000313" key="2">
    <source>
        <dbReference type="Proteomes" id="UP000398217"/>
    </source>
</evidence>
<keyword evidence="2" id="KW-1185">Reference proteome</keyword>
<sequence length="110" mass="12922">MWERNFEKLSDDDYVHMNCFSGKLSCQFDEAESGKVYEREYVIVSYYEEIAHSFTGEPMKTSVVFSSFDLRVNNLLISKKDRIRNLFVIKGKNLKGEKTDLVLTDEEIDF</sequence>
<reference evidence="2" key="1">
    <citation type="journal article" date="2020" name="Int. J. Syst. Evol. Microbiol.">
        <title>Capnocytophaga felis sp. nov. isolated from the feline oral cavity.</title>
        <authorList>
            <person name="Suzuki M."/>
            <person name="Umeda K."/>
            <person name="Kimura M."/>
            <person name="Imaoka K."/>
            <person name="Morikawa S."/>
            <person name="Maeda K."/>
        </authorList>
    </citation>
    <scope>NUCLEOTIDE SEQUENCE [LARGE SCALE GENOMIC DNA]</scope>
    <source>
        <strain evidence="2">KC07070</strain>
    </source>
</reference>
<proteinExistence type="predicted"/>
<dbReference type="RefSeq" id="WP_155289175.1">
    <property type="nucleotide sequence ID" value="NZ_BLBC01000031.1"/>
</dbReference>
<gene>
    <name evidence="1" type="ORF">RCZ01_24410</name>
</gene>
<dbReference type="Proteomes" id="UP000398217">
    <property type="component" value="Unassembled WGS sequence"/>
</dbReference>